<name>A0A8I1HRL8_9CORY</name>
<keyword evidence="10" id="KW-1185">Reference proteome</keyword>
<comment type="similarity">
    <text evidence="1 6">Belongs to the NusB family.</text>
</comment>
<dbReference type="HAMAP" id="MF_00073">
    <property type="entry name" value="NusB"/>
    <property type="match status" value="1"/>
</dbReference>
<evidence type="ECO:0000256" key="4">
    <source>
        <dbReference type="ARBA" id="ARBA00023015"/>
    </source>
</evidence>
<dbReference type="GO" id="GO:0005829">
    <property type="term" value="C:cytosol"/>
    <property type="evidence" value="ECO:0007669"/>
    <property type="project" value="TreeGrafter"/>
</dbReference>
<keyword evidence="2 6" id="KW-0889">Transcription antitermination</keyword>
<comment type="caution">
    <text evidence="9">The sequence shown here is derived from an EMBL/GenBank/DDBJ whole genome shotgun (WGS) entry which is preliminary data.</text>
</comment>
<feature type="region of interest" description="Disordered" evidence="7">
    <location>
        <begin position="151"/>
        <end position="221"/>
    </location>
</feature>
<gene>
    <name evidence="6 9" type="primary">nusB</name>
    <name evidence="9" type="ORF">JDP02_05055</name>
</gene>
<comment type="function">
    <text evidence="6">Involved in transcription antitermination. Required for transcription of ribosomal RNA (rRNA) genes. Binds specifically to the boxA antiterminator sequence of the ribosomal RNA (rrn) operons.</text>
</comment>
<feature type="compositionally biased region" description="Low complexity" evidence="7">
    <location>
        <begin position="209"/>
        <end position="221"/>
    </location>
</feature>
<dbReference type="Pfam" id="PF01029">
    <property type="entry name" value="NusB"/>
    <property type="match status" value="1"/>
</dbReference>
<evidence type="ECO:0000313" key="10">
    <source>
        <dbReference type="Proteomes" id="UP000603369"/>
    </source>
</evidence>
<keyword evidence="4 6" id="KW-0805">Transcription regulation</keyword>
<evidence type="ECO:0000256" key="3">
    <source>
        <dbReference type="ARBA" id="ARBA00022884"/>
    </source>
</evidence>
<evidence type="ECO:0000256" key="6">
    <source>
        <dbReference type="HAMAP-Rule" id="MF_00073"/>
    </source>
</evidence>
<proteinExistence type="inferred from homology"/>
<sequence>MSDNTPKRDINYKRHTARYRARRRAADILYEAENRDVDPVAIVEDRIALAREDRNAVAPVAEYTQVIVKGVAEELDAIDDTISRFLAEDWELHRIPAVDRAILRLSVWELLFNPDIPTATAVVEGVEIASQYSNDQAAPYIHAVLDDVAQSRSAENPMSAEHQGSDADADGEDTTDEESVDSDNADDAAVDTSASTASDSAAADDDSAAADGSAQQDPTAE</sequence>
<feature type="compositionally biased region" description="Acidic residues" evidence="7">
    <location>
        <begin position="167"/>
        <end position="189"/>
    </location>
</feature>
<dbReference type="InterPro" id="IPR035926">
    <property type="entry name" value="NusB-like_sf"/>
</dbReference>
<evidence type="ECO:0000256" key="5">
    <source>
        <dbReference type="ARBA" id="ARBA00023163"/>
    </source>
</evidence>
<dbReference type="InterPro" id="IPR011605">
    <property type="entry name" value="NusB_fam"/>
</dbReference>
<dbReference type="AlphaFoldDB" id="A0A8I1HRL8"/>
<evidence type="ECO:0000313" key="9">
    <source>
        <dbReference type="EMBL" id="MBK3427888.1"/>
    </source>
</evidence>
<dbReference type="GO" id="GO:0003723">
    <property type="term" value="F:RNA binding"/>
    <property type="evidence" value="ECO:0007669"/>
    <property type="project" value="UniProtKB-UniRule"/>
</dbReference>
<dbReference type="InterPro" id="IPR006027">
    <property type="entry name" value="NusB_RsmB_TIM44"/>
</dbReference>
<dbReference type="Gene3D" id="1.10.940.10">
    <property type="entry name" value="NusB-like"/>
    <property type="match status" value="1"/>
</dbReference>
<dbReference type="Proteomes" id="UP000603369">
    <property type="component" value="Unassembled WGS sequence"/>
</dbReference>
<feature type="domain" description="NusB/RsmB/TIM44" evidence="8">
    <location>
        <begin position="20"/>
        <end position="149"/>
    </location>
</feature>
<reference evidence="9 10" key="1">
    <citation type="submission" date="2020-12" db="EMBL/GenBank/DDBJ databases">
        <title>Draft genome sequence of the commensal strain Corynebacterium tuberculostearicum MFP09/CIP 102622 isolated from human skin.</title>
        <authorList>
            <person name="Boukerb A.M."/>
            <person name="Janvier X."/>
            <person name="Feuilloley M.G.J."/>
            <person name="Groboillot A."/>
        </authorList>
    </citation>
    <scope>NUCLEOTIDE SEQUENCE [LARGE SCALE GENOMIC DNA]</scope>
    <source>
        <strain evidence="9 10">CIP 102622</strain>
    </source>
</reference>
<dbReference type="GO" id="GO:0006353">
    <property type="term" value="P:DNA-templated transcription termination"/>
    <property type="evidence" value="ECO:0007669"/>
    <property type="project" value="UniProtKB-UniRule"/>
</dbReference>
<dbReference type="NCBIfam" id="TIGR01951">
    <property type="entry name" value="nusB"/>
    <property type="match status" value="1"/>
</dbReference>
<feature type="compositionally biased region" description="Low complexity" evidence="7">
    <location>
        <begin position="190"/>
        <end position="201"/>
    </location>
</feature>
<protein>
    <recommendedName>
        <fullName evidence="6">Transcription antitermination protein NusB</fullName>
    </recommendedName>
    <alternativeName>
        <fullName evidence="6">Antitermination factor NusB</fullName>
    </alternativeName>
</protein>
<accession>A0A8I1HRL8</accession>
<evidence type="ECO:0000259" key="8">
    <source>
        <dbReference type="Pfam" id="PF01029"/>
    </source>
</evidence>
<evidence type="ECO:0000256" key="1">
    <source>
        <dbReference type="ARBA" id="ARBA00005952"/>
    </source>
</evidence>
<dbReference type="PANTHER" id="PTHR11078">
    <property type="entry name" value="N UTILIZATION SUBSTANCE PROTEIN B-RELATED"/>
    <property type="match status" value="1"/>
</dbReference>
<dbReference type="SUPFAM" id="SSF48013">
    <property type="entry name" value="NusB-like"/>
    <property type="match status" value="1"/>
</dbReference>
<dbReference type="EMBL" id="JAEHFL010000006">
    <property type="protein sequence ID" value="MBK3427888.1"/>
    <property type="molecule type" value="Genomic_DNA"/>
</dbReference>
<keyword evidence="5 6" id="KW-0804">Transcription</keyword>
<keyword evidence="3 6" id="KW-0694">RNA-binding</keyword>
<evidence type="ECO:0000256" key="2">
    <source>
        <dbReference type="ARBA" id="ARBA00022814"/>
    </source>
</evidence>
<evidence type="ECO:0000256" key="7">
    <source>
        <dbReference type="SAM" id="MobiDB-lite"/>
    </source>
</evidence>
<dbReference type="PANTHER" id="PTHR11078:SF3">
    <property type="entry name" value="ANTITERMINATION NUSB DOMAIN-CONTAINING PROTEIN"/>
    <property type="match status" value="1"/>
</dbReference>
<dbReference type="GO" id="GO:0031564">
    <property type="term" value="P:transcription antitermination"/>
    <property type="evidence" value="ECO:0007669"/>
    <property type="project" value="UniProtKB-KW"/>
</dbReference>
<organism evidence="9 10">
    <name type="scientific">Corynebacterium tuberculostearicum</name>
    <dbReference type="NCBI Taxonomy" id="38304"/>
    <lineage>
        <taxon>Bacteria</taxon>
        <taxon>Bacillati</taxon>
        <taxon>Actinomycetota</taxon>
        <taxon>Actinomycetes</taxon>
        <taxon>Mycobacteriales</taxon>
        <taxon>Corynebacteriaceae</taxon>
        <taxon>Corynebacterium</taxon>
    </lineage>
</organism>